<comment type="subunit">
    <text evidence="3">Monomer.</text>
</comment>
<keyword evidence="17" id="KW-1185">Reference proteome</keyword>
<dbReference type="GO" id="GO:0006420">
    <property type="term" value="P:arginyl-tRNA aminoacylation"/>
    <property type="evidence" value="ECO:0007669"/>
    <property type="project" value="InterPro"/>
</dbReference>
<comment type="similarity">
    <text evidence="2 13">Belongs to the class-I aminoacyl-tRNA synthetase family.</text>
</comment>
<evidence type="ECO:0000256" key="10">
    <source>
        <dbReference type="ARBA" id="ARBA00023146"/>
    </source>
</evidence>
<dbReference type="Pfam" id="PF05746">
    <property type="entry name" value="DALR_1"/>
    <property type="match status" value="1"/>
</dbReference>
<dbReference type="CDD" id="cd00671">
    <property type="entry name" value="ArgRS_core"/>
    <property type="match status" value="1"/>
</dbReference>
<comment type="caution">
    <text evidence="16">The sequence shown here is derived from an EMBL/GenBank/DDBJ whole genome shotgun (WGS) entry which is preliminary data.</text>
</comment>
<dbReference type="GO" id="GO:0004814">
    <property type="term" value="F:arginine-tRNA ligase activity"/>
    <property type="evidence" value="ECO:0007669"/>
    <property type="project" value="UniProtKB-EC"/>
</dbReference>
<evidence type="ECO:0000256" key="5">
    <source>
        <dbReference type="ARBA" id="ARBA00022490"/>
    </source>
</evidence>
<dbReference type="FunFam" id="1.10.730.10:FF:000006">
    <property type="entry name" value="Arginyl-tRNA synthetase 2, mitochondrial"/>
    <property type="match status" value="1"/>
</dbReference>
<dbReference type="InterPro" id="IPR009080">
    <property type="entry name" value="tRNAsynth_Ia_anticodon-bd"/>
</dbReference>
<dbReference type="EMBL" id="JALJOQ010000004">
    <property type="protein sequence ID" value="KAK9813474.1"/>
    <property type="molecule type" value="Genomic_DNA"/>
</dbReference>
<dbReference type="PANTHER" id="PTHR11956:SF5">
    <property type="entry name" value="ARGININE--TRNA LIGASE, CYTOPLASMIC"/>
    <property type="match status" value="1"/>
</dbReference>
<evidence type="ECO:0000256" key="6">
    <source>
        <dbReference type="ARBA" id="ARBA00022598"/>
    </source>
</evidence>
<accession>A0AAW1PV28</accession>
<evidence type="ECO:0000256" key="8">
    <source>
        <dbReference type="ARBA" id="ARBA00022840"/>
    </source>
</evidence>
<dbReference type="SUPFAM" id="SSF47323">
    <property type="entry name" value="Anticodon-binding domain of a subclass of class I aminoacyl-tRNA synthetases"/>
    <property type="match status" value="1"/>
</dbReference>
<evidence type="ECO:0000256" key="1">
    <source>
        <dbReference type="ARBA" id="ARBA00004496"/>
    </source>
</evidence>
<dbReference type="GO" id="GO:0005737">
    <property type="term" value="C:cytoplasm"/>
    <property type="evidence" value="ECO:0007669"/>
    <property type="project" value="UniProtKB-SubCell"/>
</dbReference>
<name>A0AAW1PV28_9CHLO</name>
<dbReference type="SUPFAM" id="SSF55190">
    <property type="entry name" value="Arginyl-tRNA synthetase (ArgRS), N-terminal 'additional' domain"/>
    <property type="match status" value="1"/>
</dbReference>
<feature type="domain" description="DALR anticodon binding" evidence="14">
    <location>
        <begin position="569"/>
        <end position="684"/>
    </location>
</feature>
<keyword evidence="9 13" id="KW-0648">Protein biosynthesis</keyword>
<dbReference type="GO" id="GO:0009791">
    <property type="term" value="P:post-embryonic development"/>
    <property type="evidence" value="ECO:0007669"/>
    <property type="project" value="UniProtKB-ARBA"/>
</dbReference>
<keyword evidence="6 13" id="KW-0436">Ligase</keyword>
<keyword evidence="8 13" id="KW-0067">ATP-binding</keyword>
<dbReference type="SUPFAM" id="SSF52374">
    <property type="entry name" value="Nucleotidylyl transferase"/>
    <property type="match status" value="1"/>
</dbReference>
<keyword evidence="5" id="KW-0963">Cytoplasm</keyword>
<gene>
    <name evidence="16" type="ORF">WJX73_001024</name>
</gene>
<evidence type="ECO:0000256" key="7">
    <source>
        <dbReference type="ARBA" id="ARBA00022741"/>
    </source>
</evidence>
<dbReference type="PANTHER" id="PTHR11956">
    <property type="entry name" value="ARGINYL-TRNA SYNTHETASE"/>
    <property type="match status" value="1"/>
</dbReference>
<protein>
    <recommendedName>
        <fullName evidence="4">arginine--tRNA ligase</fullName>
        <ecNumber evidence="4">6.1.1.19</ecNumber>
    </recommendedName>
    <alternativeName>
        <fullName evidence="11">Arginyl-tRNA synthetase</fullName>
    </alternativeName>
</protein>
<evidence type="ECO:0000256" key="9">
    <source>
        <dbReference type="ARBA" id="ARBA00022917"/>
    </source>
</evidence>
<evidence type="ECO:0000256" key="11">
    <source>
        <dbReference type="ARBA" id="ARBA00033033"/>
    </source>
</evidence>
<dbReference type="PROSITE" id="PS00178">
    <property type="entry name" value="AA_TRNA_LIGASE_I"/>
    <property type="match status" value="1"/>
</dbReference>
<dbReference type="PRINTS" id="PR01038">
    <property type="entry name" value="TRNASYNTHARG"/>
</dbReference>
<reference evidence="16 17" key="1">
    <citation type="journal article" date="2024" name="Nat. Commun.">
        <title>Phylogenomics reveals the evolutionary origins of lichenization in chlorophyte algae.</title>
        <authorList>
            <person name="Puginier C."/>
            <person name="Libourel C."/>
            <person name="Otte J."/>
            <person name="Skaloud P."/>
            <person name="Haon M."/>
            <person name="Grisel S."/>
            <person name="Petersen M."/>
            <person name="Berrin J.G."/>
            <person name="Delaux P.M."/>
            <person name="Dal Grande F."/>
            <person name="Keller J."/>
        </authorList>
    </citation>
    <scope>NUCLEOTIDE SEQUENCE [LARGE SCALE GENOMIC DNA]</scope>
    <source>
        <strain evidence="16 17">SAG 2036</strain>
    </source>
</reference>
<evidence type="ECO:0000259" key="14">
    <source>
        <dbReference type="SMART" id="SM00836"/>
    </source>
</evidence>
<feature type="domain" description="Arginyl tRNA synthetase N-terminal" evidence="15">
    <location>
        <begin position="106"/>
        <end position="195"/>
    </location>
</feature>
<evidence type="ECO:0000313" key="17">
    <source>
        <dbReference type="Proteomes" id="UP001465755"/>
    </source>
</evidence>
<dbReference type="NCBIfam" id="TIGR00456">
    <property type="entry name" value="argS"/>
    <property type="match status" value="1"/>
</dbReference>
<evidence type="ECO:0000256" key="3">
    <source>
        <dbReference type="ARBA" id="ARBA00011245"/>
    </source>
</evidence>
<dbReference type="InterPro" id="IPR036695">
    <property type="entry name" value="Arg-tRNA-synth_N_sf"/>
</dbReference>
<evidence type="ECO:0000256" key="13">
    <source>
        <dbReference type="RuleBase" id="RU363038"/>
    </source>
</evidence>
<dbReference type="InterPro" id="IPR005148">
    <property type="entry name" value="Arg-tRNA-synth_N"/>
</dbReference>
<dbReference type="SMART" id="SM01016">
    <property type="entry name" value="Arg_tRNA_synt_N"/>
    <property type="match status" value="1"/>
</dbReference>
<dbReference type="InterPro" id="IPR008909">
    <property type="entry name" value="DALR_anticod-bd"/>
</dbReference>
<dbReference type="FunFam" id="3.30.1360.70:FF:000002">
    <property type="entry name" value="arginine--tRNA ligase, cytoplasmic"/>
    <property type="match status" value="1"/>
</dbReference>
<dbReference type="Proteomes" id="UP001465755">
    <property type="component" value="Unassembled WGS sequence"/>
</dbReference>
<keyword evidence="10 13" id="KW-0030">Aminoacyl-tRNA synthetase</keyword>
<evidence type="ECO:0000256" key="12">
    <source>
        <dbReference type="ARBA" id="ARBA00049339"/>
    </source>
</evidence>
<dbReference type="InterPro" id="IPR001412">
    <property type="entry name" value="aa-tRNA-synth_I_CS"/>
</dbReference>
<dbReference type="FunFam" id="3.40.50.620:FF:000116">
    <property type="entry name" value="Arginine--tRNA ligase"/>
    <property type="match status" value="1"/>
</dbReference>
<dbReference type="Pfam" id="PF03485">
    <property type="entry name" value="Arg_tRNA_synt_N"/>
    <property type="match status" value="1"/>
</dbReference>
<dbReference type="InterPro" id="IPR001278">
    <property type="entry name" value="Arg-tRNA-ligase"/>
</dbReference>
<sequence length="684" mass="74968">MSMHCNFVLQRRLSAGRTAVSANCKISVQLCLRALPEFCPASTSFNSAANKLINQGGPLSAGKKAVATTAAVAGPTTAVTSPSMAAADAPAQNGQSSGVRQRSVKAELAVLFQEALHKAFPGLDVQAEVTQTNQPKFGDYQCNNAMGLFSKLKGKEGAPKNPRTVAEAIVANLPSSPAIAEKPSLAGPGFINVRLGLPWLSKRIVHMLQHGAGCWAPVTPYKRAVVDFSSPNVAKQMHVGHLRSTIIGYTIAATLEFCNIDVLRINHTGDWGTQFGMLIQHIAETREGGLGSDALDEDVVELEVLYKASKGHFDEDPEFKLRAQQAVKKLQGGDPEFLAAWERICAASRRAFDSVYERLGVKITERGESFYNPLLPGLVQEMVDLGIAEESDGAKVIWVEGIKAPFMIQKRDGGYGYDTTDLAAIRHRLQDERGDWLIYVVDSGQGQHFEQVFGAARKAGILPQDKKQGPRVEFVGFGLVMGEDGKRIKTRSGASVKLVELLDEARERCRVTIKERRGDDISEEELEASACAMGYGAVKYSDLKNHRTTNYRFSFDDMLDLRGNTAVYMLYAHARIASIIRKVGKDPASLFHTAELRLEHPAEVTLAMHIARFPEAVELVLDELAPNRLTEYVYDLAEKFSGFYTECKVAGSEYEDSRLLLCEATAVIMRQTFKLLGITPLDRL</sequence>
<dbReference type="HAMAP" id="MF_00123">
    <property type="entry name" value="Arg_tRNA_synth"/>
    <property type="match status" value="1"/>
</dbReference>
<dbReference type="InterPro" id="IPR014729">
    <property type="entry name" value="Rossmann-like_a/b/a_fold"/>
</dbReference>
<dbReference type="Pfam" id="PF00750">
    <property type="entry name" value="tRNA-synt_1d"/>
    <property type="match status" value="1"/>
</dbReference>
<evidence type="ECO:0000259" key="15">
    <source>
        <dbReference type="SMART" id="SM01016"/>
    </source>
</evidence>
<dbReference type="SMART" id="SM00836">
    <property type="entry name" value="DALR_1"/>
    <property type="match status" value="1"/>
</dbReference>
<dbReference type="AlphaFoldDB" id="A0AAW1PV28"/>
<evidence type="ECO:0000313" key="16">
    <source>
        <dbReference type="EMBL" id="KAK9813474.1"/>
    </source>
</evidence>
<dbReference type="Gene3D" id="3.30.1360.70">
    <property type="entry name" value="Arginyl tRNA synthetase N-terminal domain"/>
    <property type="match status" value="1"/>
</dbReference>
<dbReference type="Gene3D" id="3.40.50.620">
    <property type="entry name" value="HUPs"/>
    <property type="match status" value="1"/>
</dbReference>
<dbReference type="EC" id="6.1.1.19" evidence="4"/>
<dbReference type="InterPro" id="IPR035684">
    <property type="entry name" value="ArgRS_core"/>
</dbReference>
<keyword evidence="7 13" id="KW-0547">Nucleotide-binding</keyword>
<organism evidence="16 17">
    <name type="scientific">Symbiochloris irregularis</name>
    <dbReference type="NCBI Taxonomy" id="706552"/>
    <lineage>
        <taxon>Eukaryota</taxon>
        <taxon>Viridiplantae</taxon>
        <taxon>Chlorophyta</taxon>
        <taxon>core chlorophytes</taxon>
        <taxon>Trebouxiophyceae</taxon>
        <taxon>Trebouxiales</taxon>
        <taxon>Trebouxiaceae</taxon>
        <taxon>Symbiochloris</taxon>
    </lineage>
</organism>
<proteinExistence type="inferred from homology"/>
<evidence type="ECO:0000256" key="2">
    <source>
        <dbReference type="ARBA" id="ARBA00005594"/>
    </source>
</evidence>
<comment type="subcellular location">
    <subcellularLocation>
        <location evidence="1">Cytoplasm</location>
    </subcellularLocation>
</comment>
<dbReference type="GO" id="GO:0048608">
    <property type="term" value="P:reproductive structure development"/>
    <property type="evidence" value="ECO:0007669"/>
    <property type="project" value="UniProtKB-ARBA"/>
</dbReference>
<comment type="catalytic activity">
    <reaction evidence="12">
        <text>tRNA(Arg) + L-arginine + ATP = L-arginyl-tRNA(Arg) + AMP + diphosphate</text>
        <dbReference type="Rhea" id="RHEA:20301"/>
        <dbReference type="Rhea" id="RHEA-COMP:9658"/>
        <dbReference type="Rhea" id="RHEA-COMP:9673"/>
        <dbReference type="ChEBI" id="CHEBI:30616"/>
        <dbReference type="ChEBI" id="CHEBI:32682"/>
        <dbReference type="ChEBI" id="CHEBI:33019"/>
        <dbReference type="ChEBI" id="CHEBI:78442"/>
        <dbReference type="ChEBI" id="CHEBI:78513"/>
        <dbReference type="ChEBI" id="CHEBI:456215"/>
        <dbReference type="EC" id="6.1.1.19"/>
    </reaction>
</comment>
<dbReference type="GO" id="GO:0005524">
    <property type="term" value="F:ATP binding"/>
    <property type="evidence" value="ECO:0007669"/>
    <property type="project" value="UniProtKB-KW"/>
</dbReference>
<evidence type="ECO:0000256" key="4">
    <source>
        <dbReference type="ARBA" id="ARBA00012837"/>
    </source>
</evidence>
<dbReference type="Gene3D" id="1.10.730.10">
    <property type="entry name" value="Isoleucyl-tRNA Synthetase, Domain 1"/>
    <property type="match status" value="1"/>
</dbReference>